<dbReference type="EMBL" id="CM035421">
    <property type="protein sequence ID" value="KAH7387402.1"/>
    <property type="molecule type" value="Genomic_DNA"/>
</dbReference>
<protein>
    <submittedName>
        <fullName evidence="1">Uncharacterized protein</fullName>
    </submittedName>
</protein>
<sequence>MDAALTSYVMSDEHAYLGKQNKTWLIVVNLDKNVEQEPCPKGLTMHSTLQYFKASKKLYIVSITEGSTSDRFSVSNDVINYAKSLSFELILPKFNPQLSLDFF</sequence>
<gene>
    <name evidence="1" type="ORF">KP509_16G021500</name>
</gene>
<evidence type="ECO:0000313" key="2">
    <source>
        <dbReference type="Proteomes" id="UP000825935"/>
    </source>
</evidence>
<dbReference type="AlphaFoldDB" id="A0A8T2SYN7"/>
<accession>A0A8T2SYN7</accession>
<evidence type="ECO:0000313" key="1">
    <source>
        <dbReference type="EMBL" id="KAH7387402.1"/>
    </source>
</evidence>
<dbReference type="Proteomes" id="UP000825935">
    <property type="component" value="Chromosome 16"/>
</dbReference>
<comment type="caution">
    <text evidence="1">The sequence shown here is derived from an EMBL/GenBank/DDBJ whole genome shotgun (WGS) entry which is preliminary data.</text>
</comment>
<reference evidence="1" key="1">
    <citation type="submission" date="2021-08" db="EMBL/GenBank/DDBJ databases">
        <title>WGS assembly of Ceratopteris richardii.</title>
        <authorList>
            <person name="Marchant D.B."/>
            <person name="Chen G."/>
            <person name="Jenkins J."/>
            <person name="Shu S."/>
            <person name="Leebens-Mack J."/>
            <person name="Grimwood J."/>
            <person name="Schmutz J."/>
            <person name="Soltis P."/>
            <person name="Soltis D."/>
            <person name="Chen Z.-H."/>
        </authorList>
    </citation>
    <scope>NUCLEOTIDE SEQUENCE</scope>
    <source>
        <strain evidence="1">Whitten #5841</strain>
        <tissue evidence="1">Leaf</tissue>
    </source>
</reference>
<organism evidence="1 2">
    <name type="scientific">Ceratopteris richardii</name>
    <name type="common">Triangle waterfern</name>
    <dbReference type="NCBI Taxonomy" id="49495"/>
    <lineage>
        <taxon>Eukaryota</taxon>
        <taxon>Viridiplantae</taxon>
        <taxon>Streptophyta</taxon>
        <taxon>Embryophyta</taxon>
        <taxon>Tracheophyta</taxon>
        <taxon>Polypodiopsida</taxon>
        <taxon>Polypodiidae</taxon>
        <taxon>Polypodiales</taxon>
        <taxon>Pteridineae</taxon>
        <taxon>Pteridaceae</taxon>
        <taxon>Parkerioideae</taxon>
        <taxon>Ceratopteris</taxon>
    </lineage>
</organism>
<keyword evidence="2" id="KW-1185">Reference proteome</keyword>
<proteinExistence type="predicted"/>
<name>A0A8T2SYN7_CERRI</name>